<dbReference type="PANTHER" id="PTHR12993:SF29">
    <property type="entry name" value="BLR3841 PROTEIN"/>
    <property type="match status" value="1"/>
</dbReference>
<dbReference type="Proteomes" id="UP000186736">
    <property type="component" value="Unassembled WGS sequence"/>
</dbReference>
<dbReference type="OrthoDB" id="9790023at2"/>
<dbReference type="PANTHER" id="PTHR12993">
    <property type="entry name" value="N-ACETYLGLUCOSAMINYL-PHOSPHATIDYLINOSITOL DE-N-ACETYLASE-RELATED"/>
    <property type="match status" value="1"/>
</dbReference>
<gene>
    <name evidence="1" type="ORF">PSEMO_44140</name>
</gene>
<evidence type="ECO:0000313" key="1">
    <source>
        <dbReference type="EMBL" id="OLS60738.1"/>
    </source>
</evidence>
<organism evidence="1 2">
    <name type="scientific">Pseudomonas putida</name>
    <name type="common">Arthrobacter siderocapsulatus</name>
    <dbReference type="NCBI Taxonomy" id="303"/>
    <lineage>
        <taxon>Bacteria</taxon>
        <taxon>Pseudomonadati</taxon>
        <taxon>Pseudomonadota</taxon>
        <taxon>Gammaproteobacteria</taxon>
        <taxon>Pseudomonadales</taxon>
        <taxon>Pseudomonadaceae</taxon>
        <taxon>Pseudomonas</taxon>
    </lineage>
</organism>
<dbReference type="Pfam" id="PF02585">
    <property type="entry name" value="PIG-L"/>
    <property type="match status" value="1"/>
</dbReference>
<evidence type="ECO:0008006" key="3">
    <source>
        <dbReference type="Google" id="ProtNLM"/>
    </source>
</evidence>
<dbReference type="SUPFAM" id="SSF102588">
    <property type="entry name" value="LmbE-like"/>
    <property type="match status" value="1"/>
</dbReference>
<dbReference type="RefSeq" id="WP_075805163.1">
    <property type="nucleotide sequence ID" value="NZ_MKZO01000040.1"/>
</dbReference>
<sequence length="250" mass="28314">MSEDLFKGPATRHEQWQHSAHLARATWITPQQLCPPGRRLVVVAPHPDDEILACGGLLASLRGREADLLLISVTDGEASHPGSQHWTEYRLRRQRPQESRNALHKLGLDVQTLNWQRLSLKDTAVARDEAFLVNHLSQLLRADDQLLCTWRGDGHCDHEAVGRACAQAAQAKSVALLEVPVWAWYWAEPEDTRLPWERAYKVQLDADALQRKQQAITAHVSQLETDGERPPVLPAETLECLMQPFELVFR</sequence>
<dbReference type="GO" id="GO:0016811">
    <property type="term" value="F:hydrolase activity, acting on carbon-nitrogen (but not peptide) bonds, in linear amides"/>
    <property type="evidence" value="ECO:0007669"/>
    <property type="project" value="TreeGrafter"/>
</dbReference>
<dbReference type="Gene3D" id="3.40.50.10320">
    <property type="entry name" value="LmbE-like"/>
    <property type="match status" value="1"/>
</dbReference>
<accession>A0A1Q9R028</accession>
<protein>
    <recommendedName>
        <fullName evidence="3">Acetylglucosaminylphosphatidylinositol deacetylase</fullName>
    </recommendedName>
</protein>
<comment type="caution">
    <text evidence="1">The sequence shown here is derived from an EMBL/GenBank/DDBJ whole genome shotgun (WGS) entry which is preliminary data.</text>
</comment>
<dbReference type="InterPro" id="IPR003737">
    <property type="entry name" value="GlcNAc_PI_deacetylase-related"/>
</dbReference>
<dbReference type="InterPro" id="IPR024078">
    <property type="entry name" value="LmbE-like_dom_sf"/>
</dbReference>
<evidence type="ECO:0000313" key="2">
    <source>
        <dbReference type="Proteomes" id="UP000186736"/>
    </source>
</evidence>
<reference evidence="1 2" key="1">
    <citation type="submission" date="2016-10" db="EMBL/GenBank/DDBJ databases">
        <title>Genome Sequence of Pseudomonas putida GM4FR.</title>
        <authorList>
            <person name="Poehlein A."/>
            <person name="Wemheuer F."/>
            <person name="Hollensteiner J."/>
            <person name="Wemheuer B."/>
        </authorList>
    </citation>
    <scope>NUCLEOTIDE SEQUENCE [LARGE SCALE GENOMIC DNA]</scope>
    <source>
        <strain evidence="1 2">GM4FR</strain>
    </source>
</reference>
<name>A0A1Q9R028_PSEPU</name>
<proteinExistence type="predicted"/>
<dbReference type="AlphaFoldDB" id="A0A1Q9R028"/>
<dbReference type="EMBL" id="MKZO01000040">
    <property type="protein sequence ID" value="OLS60738.1"/>
    <property type="molecule type" value="Genomic_DNA"/>
</dbReference>